<proteinExistence type="predicted"/>
<dbReference type="SUPFAM" id="SSF158745">
    <property type="entry name" value="LanC-like"/>
    <property type="match status" value="1"/>
</dbReference>
<dbReference type="GO" id="GO:0005975">
    <property type="term" value="P:carbohydrate metabolic process"/>
    <property type="evidence" value="ECO:0007669"/>
    <property type="project" value="InterPro"/>
</dbReference>
<dbReference type="AlphaFoldDB" id="A0AA44MQD7"/>
<feature type="non-terminal residue" evidence="1">
    <location>
        <position position="1"/>
    </location>
</feature>
<evidence type="ECO:0000313" key="2">
    <source>
        <dbReference type="Proteomes" id="UP000214939"/>
    </source>
</evidence>
<comment type="caution">
    <text evidence="1">The sequence shown here is derived from an EMBL/GenBank/DDBJ whole genome shotgun (WGS) entry which is preliminary data.</text>
</comment>
<sequence length="109" mass="12685">LAGIAYVILIYNSEFEFKVAYENSIKVFNNLLENLLENEYSRLNATPTNLELSWCEGTSGILLYFELLYDKRYSNVISRFQQLAFKFNLIQSSCYCHGLSSLLQTLNYQ</sequence>
<dbReference type="EMBL" id="NNBW01000361">
    <property type="protein sequence ID" value="OYL22048.1"/>
    <property type="molecule type" value="Genomic_DNA"/>
</dbReference>
<reference evidence="1 2" key="1">
    <citation type="submission" date="2017-07" db="EMBL/GenBank/DDBJ databases">
        <title>Invasive disease caused simultaneously by more than one serotype of Streptococcus pneumoniae, South Africa.</title>
        <authorList>
            <person name="Ndlangisa K."/>
            <person name="Du Plessis M."/>
            <person name="Von Gottberg A."/>
        </authorList>
    </citation>
    <scope>NUCLEOTIDE SEQUENCE [LARGE SCALE GENOMIC DNA]</scope>
    <source>
        <strain evidence="1 2">8227-15B</strain>
    </source>
</reference>
<dbReference type="Proteomes" id="UP000214939">
    <property type="component" value="Unassembled WGS sequence"/>
</dbReference>
<organism evidence="1 2">
    <name type="scientific">Streptococcus pneumoniae</name>
    <dbReference type="NCBI Taxonomy" id="1313"/>
    <lineage>
        <taxon>Bacteria</taxon>
        <taxon>Bacillati</taxon>
        <taxon>Bacillota</taxon>
        <taxon>Bacilli</taxon>
        <taxon>Lactobacillales</taxon>
        <taxon>Streptococcaceae</taxon>
        <taxon>Streptococcus</taxon>
    </lineage>
</organism>
<dbReference type="InterPro" id="IPR012341">
    <property type="entry name" value="6hp_glycosidase-like_sf"/>
</dbReference>
<evidence type="ECO:0000313" key="1">
    <source>
        <dbReference type="EMBL" id="OYL22048.1"/>
    </source>
</evidence>
<feature type="non-terminal residue" evidence="1">
    <location>
        <position position="109"/>
    </location>
</feature>
<dbReference type="Gene3D" id="1.50.10.10">
    <property type="match status" value="1"/>
</dbReference>
<dbReference type="GO" id="GO:0031179">
    <property type="term" value="P:peptide modification"/>
    <property type="evidence" value="ECO:0007669"/>
    <property type="project" value="InterPro"/>
</dbReference>
<protein>
    <submittedName>
        <fullName evidence="1">Lanthionine synthetase</fullName>
    </submittedName>
</protein>
<accession>A0AA44MQD7</accession>
<name>A0AA44MQD7_STREE</name>
<dbReference type="Pfam" id="PF05147">
    <property type="entry name" value="LANC_like"/>
    <property type="match status" value="1"/>
</dbReference>
<gene>
    <name evidence="1" type="ORF">A5N45_12205</name>
</gene>
<dbReference type="InterPro" id="IPR007822">
    <property type="entry name" value="LANC-like"/>
</dbReference>